<feature type="region of interest" description="Disordered" evidence="1">
    <location>
        <begin position="140"/>
        <end position="170"/>
    </location>
</feature>
<protein>
    <submittedName>
        <fullName evidence="4">PRC-barrel domain protein</fullName>
    </submittedName>
</protein>
<dbReference type="Gene3D" id="2.30.30.240">
    <property type="entry name" value="PRC-barrel domain"/>
    <property type="match status" value="2"/>
</dbReference>
<feature type="domain" description="PRC-barrel" evidence="3">
    <location>
        <begin position="192"/>
        <end position="256"/>
    </location>
</feature>
<dbReference type="Pfam" id="PF05239">
    <property type="entry name" value="PRC"/>
    <property type="match status" value="2"/>
</dbReference>
<dbReference type="InterPro" id="IPR027275">
    <property type="entry name" value="PRC-brl_dom"/>
</dbReference>
<evidence type="ECO:0000256" key="1">
    <source>
        <dbReference type="SAM" id="MobiDB-lite"/>
    </source>
</evidence>
<dbReference type="PANTHER" id="PTHR36505">
    <property type="entry name" value="BLR1072 PROTEIN"/>
    <property type="match status" value="1"/>
</dbReference>
<evidence type="ECO:0000259" key="3">
    <source>
        <dbReference type="Pfam" id="PF05239"/>
    </source>
</evidence>
<feature type="chain" id="PRO_5015777936" evidence="2">
    <location>
        <begin position="21"/>
        <end position="282"/>
    </location>
</feature>
<sequence>MRKFLLSTALLGALSIPAHAQDLFLPAAQEGDVRASTFIGQRLYAAEAPSDMTEADGAQTDWKDVGEVNDVFLSRDGTVDGVLVDIGGFLGMGEHRVLVDMSQVKFVADGSTEDPSDYFLVVTATEDALKAAPQYQDAAAPVAETAPADGTDTAATPETAPVDAAPADAADPAATTADMAPANDGFVAATPEQITADALTGASVYDANDERVGEIAELILDADGNAQQAVVDVGGFLGIGEKPVALDMSQVKIMKAAESDELRVYVGDTKEQLEAMPTYEKG</sequence>
<dbReference type="EMBL" id="PVEP01000007">
    <property type="protein sequence ID" value="PQV55767.1"/>
    <property type="molecule type" value="Genomic_DNA"/>
</dbReference>
<keyword evidence="2" id="KW-0732">Signal</keyword>
<keyword evidence="5" id="KW-1185">Reference proteome</keyword>
<name>A0A2S8S4N9_9RHOB</name>
<gene>
    <name evidence="4" type="ORF">LX70_03090</name>
</gene>
<reference evidence="4 5" key="1">
    <citation type="submission" date="2018-02" db="EMBL/GenBank/DDBJ databases">
        <title>Genomic Encyclopedia of Archaeal and Bacterial Type Strains, Phase II (KMG-II): from individual species to whole genera.</title>
        <authorList>
            <person name="Goeker M."/>
        </authorList>
    </citation>
    <scope>NUCLEOTIDE SEQUENCE [LARGE SCALE GENOMIC DNA]</scope>
    <source>
        <strain evidence="4 5">DSM 18921</strain>
    </source>
</reference>
<dbReference type="AlphaFoldDB" id="A0A2S8S4N9"/>
<dbReference type="RefSeq" id="WP_170076219.1">
    <property type="nucleotide sequence ID" value="NZ_PVEP01000007.1"/>
</dbReference>
<dbReference type="PANTHER" id="PTHR36505:SF1">
    <property type="entry name" value="BLR1072 PROTEIN"/>
    <property type="match status" value="1"/>
</dbReference>
<evidence type="ECO:0000313" key="5">
    <source>
        <dbReference type="Proteomes" id="UP000238338"/>
    </source>
</evidence>
<accession>A0A2S8S4N9</accession>
<feature type="domain" description="PRC-barrel" evidence="3">
    <location>
        <begin position="63"/>
        <end position="109"/>
    </location>
</feature>
<evidence type="ECO:0000256" key="2">
    <source>
        <dbReference type="SAM" id="SignalP"/>
    </source>
</evidence>
<dbReference type="SUPFAM" id="SSF50346">
    <property type="entry name" value="PRC-barrel domain"/>
    <property type="match status" value="2"/>
</dbReference>
<evidence type="ECO:0000313" key="4">
    <source>
        <dbReference type="EMBL" id="PQV55767.1"/>
    </source>
</evidence>
<dbReference type="InterPro" id="IPR011033">
    <property type="entry name" value="PRC_barrel-like_sf"/>
</dbReference>
<organism evidence="4 5">
    <name type="scientific">Albidovulum denitrificans</name>
    <dbReference type="NCBI Taxonomy" id="404881"/>
    <lineage>
        <taxon>Bacteria</taxon>
        <taxon>Pseudomonadati</taxon>
        <taxon>Pseudomonadota</taxon>
        <taxon>Alphaproteobacteria</taxon>
        <taxon>Rhodobacterales</taxon>
        <taxon>Paracoccaceae</taxon>
        <taxon>Albidovulum</taxon>
    </lineage>
</organism>
<dbReference type="Proteomes" id="UP000238338">
    <property type="component" value="Unassembled WGS sequence"/>
</dbReference>
<proteinExistence type="predicted"/>
<comment type="caution">
    <text evidence="4">The sequence shown here is derived from an EMBL/GenBank/DDBJ whole genome shotgun (WGS) entry which is preliminary data.</text>
</comment>
<feature type="signal peptide" evidence="2">
    <location>
        <begin position="1"/>
        <end position="20"/>
    </location>
</feature>